<dbReference type="PROSITE" id="PS51706">
    <property type="entry name" value="G_ENGB"/>
    <property type="match status" value="1"/>
</dbReference>
<organism evidence="6 7">
    <name type="scientific">[Myrmecia] bisecta</name>
    <dbReference type="NCBI Taxonomy" id="41462"/>
    <lineage>
        <taxon>Eukaryota</taxon>
        <taxon>Viridiplantae</taxon>
        <taxon>Chlorophyta</taxon>
        <taxon>core chlorophytes</taxon>
        <taxon>Trebouxiophyceae</taxon>
        <taxon>Trebouxiales</taxon>
        <taxon>Trebouxiaceae</taxon>
        <taxon>Myrmecia</taxon>
    </lineage>
</organism>
<dbReference type="InterPro" id="IPR027417">
    <property type="entry name" value="P-loop_NTPase"/>
</dbReference>
<dbReference type="Gene3D" id="3.40.50.300">
    <property type="entry name" value="P-loop containing nucleotide triphosphate hydrolases"/>
    <property type="match status" value="1"/>
</dbReference>
<keyword evidence="7" id="KW-1185">Reference proteome</keyword>
<dbReference type="InterPro" id="IPR006073">
    <property type="entry name" value="GTP-bd"/>
</dbReference>
<reference evidence="6 7" key="1">
    <citation type="journal article" date="2024" name="Nat. Commun.">
        <title>Phylogenomics reveals the evolutionary origins of lichenization in chlorophyte algae.</title>
        <authorList>
            <person name="Puginier C."/>
            <person name="Libourel C."/>
            <person name="Otte J."/>
            <person name="Skaloud P."/>
            <person name="Haon M."/>
            <person name="Grisel S."/>
            <person name="Petersen M."/>
            <person name="Berrin J.G."/>
            <person name="Delaux P.M."/>
            <person name="Dal Grande F."/>
            <person name="Keller J."/>
        </authorList>
    </citation>
    <scope>NUCLEOTIDE SEQUENCE [LARGE SCALE GENOMIC DNA]</scope>
    <source>
        <strain evidence="6 7">SAG 2043</strain>
    </source>
</reference>
<proteinExistence type="predicted"/>
<dbReference type="Pfam" id="PF01926">
    <property type="entry name" value="MMR_HSR1"/>
    <property type="match status" value="1"/>
</dbReference>
<dbReference type="GO" id="GO:0005525">
    <property type="term" value="F:GTP binding"/>
    <property type="evidence" value="ECO:0007669"/>
    <property type="project" value="UniProtKB-KW"/>
</dbReference>
<evidence type="ECO:0000256" key="1">
    <source>
        <dbReference type="ARBA" id="ARBA00022723"/>
    </source>
</evidence>
<dbReference type="PANTHER" id="PTHR11649">
    <property type="entry name" value="MSS1/TRME-RELATED GTP-BINDING PROTEIN"/>
    <property type="match status" value="1"/>
</dbReference>
<evidence type="ECO:0000259" key="5">
    <source>
        <dbReference type="PROSITE" id="PS51706"/>
    </source>
</evidence>
<evidence type="ECO:0000313" key="7">
    <source>
        <dbReference type="Proteomes" id="UP001489004"/>
    </source>
</evidence>
<dbReference type="SUPFAM" id="SSF52540">
    <property type="entry name" value="P-loop containing nucleoside triphosphate hydrolases"/>
    <property type="match status" value="1"/>
</dbReference>
<dbReference type="InterPro" id="IPR030393">
    <property type="entry name" value="G_ENGB_dom"/>
</dbReference>
<evidence type="ECO:0000256" key="2">
    <source>
        <dbReference type="ARBA" id="ARBA00022741"/>
    </source>
</evidence>
<protein>
    <recommendedName>
        <fullName evidence="5">EngB-type G domain-containing protein</fullName>
    </recommendedName>
</protein>
<evidence type="ECO:0000256" key="3">
    <source>
        <dbReference type="ARBA" id="ARBA00022842"/>
    </source>
</evidence>
<keyword evidence="3" id="KW-0460">Magnesium</keyword>
<name>A0AAW1PDB5_9CHLO</name>
<keyword evidence="2" id="KW-0547">Nucleotide-binding</keyword>
<evidence type="ECO:0000256" key="4">
    <source>
        <dbReference type="ARBA" id="ARBA00023134"/>
    </source>
</evidence>
<keyword evidence="1" id="KW-0479">Metal-binding</keyword>
<feature type="domain" description="EngB-type G" evidence="5">
    <location>
        <begin position="32"/>
        <end position="221"/>
    </location>
</feature>
<dbReference type="EMBL" id="JALJOR010000012">
    <property type="protein sequence ID" value="KAK9807729.1"/>
    <property type="molecule type" value="Genomic_DNA"/>
</dbReference>
<evidence type="ECO:0000313" key="6">
    <source>
        <dbReference type="EMBL" id="KAK9807729.1"/>
    </source>
</evidence>
<dbReference type="GO" id="GO:0046872">
    <property type="term" value="F:metal ion binding"/>
    <property type="evidence" value="ECO:0007669"/>
    <property type="project" value="UniProtKB-KW"/>
</dbReference>
<sequence>MASWLGSPAFVAACTTSLCPKAPRLVLQNVICLRTFVPFQPAATASSRLQDSLRKLQVDYNDDGRRSLALVSKTPGKTVCINFFLINEKEAPWYMVDLPGYGYAKRSKTSRFEWNKFTKKYFLERETLANVLLLLDSTIPPQEVDLSCADWLAEAQIPFSLVFTKVDKRKKKCPPPEENIQAFIDDLRQRWDAVPPVFATSGVSGVGKQELLTYLAQLRQLFVEQHAEL</sequence>
<dbReference type="AlphaFoldDB" id="A0AAW1PDB5"/>
<dbReference type="CDD" id="cd01876">
    <property type="entry name" value="YihA_EngB"/>
    <property type="match status" value="1"/>
</dbReference>
<dbReference type="Proteomes" id="UP001489004">
    <property type="component" value="Unassembled WGS sequence"/>
</dbReference>
<keyword evidence="4" id="KW-0342">GTP-binding</keyword>
<dbReference type="PANTHER" id="PTHR11649:SF13">
    <property type="entry name" value="ENGB-TYPE G DOMAIN-CONTAINING PROTEIN"/>
    <property type="match status" value="1"/>
</dbReference>
<accession>A0AAW1PDB5</accession>
<gene>
    <name evidence="6" type="ORF">WJX72_007363</name>
</gene>
<comment type="caution">
    <text evidence="6">The sequence shown here is derived from an EMBL/GenBank/DDBJ whole genome shotgun (WGS) entry which is preliminary data.</text>
</comment>